<proteinExistence type="predicted"/>
<comment type="caution">
    <text evidence="1">The sequence shown here is derived from an EMBL/GenBank/DDBJ whole genome shotgun (WGS) entry which is preliminary data.</text>
</comment>
<dbReference type="InterPro" id="IPR029060">
    <property type="entry name" value="PIN-like_dom_sf"/>
</dbReference>
<keyword evidence="2" id="KW-1185">Reference proteome</keyword>
<gene>
    <name evidence="1" type="ORF">MKP09_01380</name>
</gene>
<evidence type="ECO:0000313" key="1">
    <source>
        <dbReference type="EMBL" id="MCH5596668.1"/>
    </source>
</evidence>
<evidence type="ECO:0008006" key="3">
    <source>
        <dbReference type="Google" id="ProtNLM"/>
    </source>
</evidence>
<accession>A0ABS9SE97</accession>
<dbReference type="SUPFAM" id="SSF88723">
    <property type="entry name" value="PIN domain-like"/>
    <property type="match status" value="1"/>
</dbReference>
<protein>
    <recommendedName>
        <fullName evidence="3">PIN domain-containing protein</fullName>
    </recommendedName>
</protein>
<evidence type="ECO:0000313" key="2">
    <source>
        <dbReference type="Proteomes" id="UP001202248"/>
    </source>
</evidence>
<dbReference type="EMBL" id="JAKWBL010000001">
    <property type="protein sequence ID" value="MCH5596668.1"/>
    <property type="molecule type" value="Genomic_DNA"/>
</dbReference>
<reference evidence="1 2" key="1">
    <citation type="submission" date="2022-02" db="EMBL/GenBank/DDBJ databases">
        <authorList>
            <person name="Min J."/>
        </authorList>
    </citation>
    <scope>NUCLEOTIDE SEQUENCE [LARGE SCALE GENOMIC DNA]</scope>
    <source>
        <strain evidence="1 2">GR10-1</strain>
    </source>
</reference>
<name>A0ABS9SE97_9BACT</name>
<sequence>MNFLIEPLHANISSSYHQLNATYNKDPFDRMLIWTAITNGYTLIAADKTVAKYKSEGLKVYTGK</sequence>
<dbReference type="RefSeq" id="WP_240826043.1">
    <property type="nucleotide sequence ID" value="NZ_JAKWBL010000001.1"/>
</dbReference>
<dbReference type="Proteomes" id="UP001202248">
    <property type="component" value="Unassembled WGS sequence"/>
</dbReference>
<organism evidence="1 2">
    <name type="scientific">Niabella ginsengisoli</name>
    <dbReference type="NCBI Taxonomy" id="522298"/>
    <lineage>
        <taxon>Bacteria</taxon>
        <taxon>Pseudomonadati</taxon>
        <taxon>Bacteroidota</taxon>
        <taxon>Chitinophagia</taxon>
        <taxon>Chitinophagales</taxon>
        <taxon>Chitinophagaceae</taxon>
        <taxon>Niabella</taxon>
    </lineage>
</organism>